<evidence type="ECO:0000256" key="2">
    <source>
        <dbReference type="SAM" id="MobiDB-lite"/>
    </source>
</evidence>
<organism evidence="3 4">
    <name type="scientific">Borreliella burgdorferi 118a</name>
    <dbReference type="NCBI Taxonomy" id="476210"/>
    <lineage>
        <taxon>Bacteria</taxon>
        <taxon>Pseudomonadati</taxon>
        <taxon>Spirochaetota</taxon>
        <taxon>Spirochaetia</taxon>
        <taxon>Spirochaetales</taxon>
        <taxon>Borreliaceae</taxon>
        <taxon>Borreliella</taxon>
    </lineage>
</organism>
<dbReference type="RefSeq" id="WP_012665440.1">
    <property type="nucleotide sequence ID" value="NC_012232.1"/>
</dbReference>
<feature type="region of interest" description="Disordered" evidence="2">
    <location>
        <begin position="77"/>
        <end position="99"/>
    </location>
</feature>
<keyword evidence="1" id="KW-0175">Coiled coil</keyword>
<gene>
    <name evidence="3" type="ORF">BBU118A_J27</name>
</gene>
<dbReference type="PROSITE" id="PS51257">
    <property type="entry name" value="PROKAR_LIPOPROTEIN"/>
    <property type="match status" value="1"/>
</dbReference>
<dbReference type="EMBL" id="CP001539">
    <property type="protein sequence ID" value="ACN93027.1"/>
    <property type="molecule type" value="Genomic_DNA"/>
</dbReference>
<geneLocation type="plasmid" evidence="3 4">
    <name>118a_lp38</name>
</geneLocation>
<dbReference type="Proteomes" id="UP000006208">
    <property type="component" value="Plasmid 118a_lp38"/>
</dbReference>
<dbReference type="AlphaFoldDB" id="A0A7U3YBL4"/>
<accession>A0A7U3YBL4</accession>
<keyword evidence="3" id="KW-0614">Plasmid</keyword>
<name>A0A7U3YBL4_BORBG</name>
<evidence type="ECO:0000256" key="1">
    <source>
        <dbReference type="SAM" id="Coils"/>
    </source>
</evidence>
<keyword evidence="3" id="KW-0449">Lipoprotein</keyword>
<dbReference type="Gene3D" id="1.20.120.1640">
    <property type="match status" value="1"/>
</dbReference>
<evidence type="ECO:0000313" key="4">
    <source>
        <dbReference type="Proteomes" id="UP000006208"/>
    </source>
</evidence>
<sequence>MIKGNMLILILVTTMLVSCKFYGSDGANKKNTSLSGTTKGVGNIGSVILGQDGNKKGDTTTSKVAVAKVIGHASNSELKFNDDPNSSVSEYDQEKTTGKLTEEDRGKLKVFFDKTATYQRVLDSIYNKNIRYYNTIATYSGCADYNIRCFSKAPSEKRSQALAYLENNNLDITYSSLNKMLKEATHDYSPNNALDNAIKEYKEAIIKAKEAENNIKKINDFTGNEGNNKEEGKKNVDNLKKVRDILSVFKKTIESASVAYADAFAIIVSNLSSAEFIEAVNEFKEAAKKYTNGNKGDHAVDVVVGAIAGMAFDTYCENGFKRAKMFANKATGTEVDKMIAAIEKLSVTYNTVKSKNKDKNK</sequence>
<feature type="compositionally biased region" description="Polar residues" evidence="2">
    <location>
        <begin position="77"/>
        <end position="90"/>
    </location>
</feature>
<evidence type="ECO:0000313" key="3">
    <source>
        <dbReference type="EMBL" id="ACN93027.1"/>
    </source>
</evidence>
<reference evidence="3 4" key="1">
    <citation type="journal article" date="2011" name="J. Bacteriol.">
        <title>Whole-genome sequences of thirteen isolates of Borrelia burgdorferi.</title>
        <authorList>
            <person name="Schutzer S.E."/>
            <person name="Fraser-Liggett C.M."/>
            <person name="Casjens S.R."/>
            <person name="Qiu W.G."/>
            <person name="Dunn J.J."/>
            <person name="Mongodin E.F."/>
            <person name="Luft B.J."/>
        </authorList>
    </citation>
    <scope>NUCLEOTIDE SEQUENCE [LARGE SCALE GENOMIC DNA]</scope>
    <source>
        <strain evidence="3 4">118a</strain>
        <plasmid evidence="3 4">118a_lp38</plasmid>
    </source>
</reference>
<protein>
    <submittedName>
        <fullName evidence="3">Putative lipoprotein</fullName>
    </submittedName>
</protein>
<proteinExistence type="predicted"/>
<feature type="coiled-coil region" evidence="1">
    <location>
        <begin position="191"/>
        <end position="221"/>
    </location>
</feature>